<feature type="disulfide bond" evidence="1">
    <location>
        <begin position="7"/>
        <end position="194"/>
    </location>
</feature>
<dbReference type="AlphaFoldDB" id="A0AAW1MP42"/>
<feature type="disulfide bond" evidence="1">
    <location>
        <begin position="139"/>
        <end position="155"/>
    </location>
</feature>
<organism evidence="2 3">
    <name type="scientific">Saponaria officinalis</name>
    <name type="common">Common soapwort</name>
    <name type="synonym">Lychnis saponaria</name>
    <dbReference type="NCBI Taxonomy" id="3572"/>
    <lineage>
        <taxon>Eukaryota</taxon>
        <taxon>Viridiplantae</taxon>
        <taxon>Streptophyta</taxon>
        <taxon>Embryophyta</taxon>
        <taxon>Tracheophyta</taxon>
        <taxon>Spermatophyta</taxon>
        <taxon>Magnoliopsida</taxon>
        <taxon>eudicotyledons</taxon>
        <taxon>Gunneridae</taxon>
        <taxon>Pentapetalae</taxon>
        <taxon>Caryophyllales</taxon>
        <taxon>Caryophyllaceae</taxon>
        <taxon>Caryophylleae</taxon>
        <taxon>Saponaria</taxon>
    </lineage>
</organism>
<dbReference type="PANTHER" id="PTHR31048">
    <property type="entry name" value="OS03G0233200 PROTEIN"/>
    <property type="match status" value="1"/>
</dbReference>
<dbReference type="Pfam" id="PF00314">
    <property type="entry name" value="Thaumatin"/>
    <property type="match status" value="2"/>
</dbReference>
<evidence type="ECO:0008006" key="4">
    <source>
        <dbReference type="Google" id="ProtNLM"/>
    </source>
</evidence>
<protein>
    <recommendedName>
        <fullName evidence="4">Thaumatin-like protein</fullName>
    </recommendedName>
</protein>
<keyword evidence="1" id="KW-1015">Disulfide bond</keyword>
<accession>A0AAW1MP42</accession>
<name>A0AAW1MP42_SAPOF</name>
<feature type="disulfide bond" evidence="1">
    <location>
        <begin position="131"/>
        <end position="166"/>
    </location>
</feature>
<feature type="disulfide bond" evidence="1">
    <location>
        <begin position="55"/>
        <end position="64"/>
    </location>
</feature>
<dbReference type="Gene3D" id="2.60.110.10">
    <property type="entry name" value="Thaumatin"/>
    <property type="match status" value="1"/>
</dbReference>
<evidence type="ECO:0000313" key="2">
    <source>
        <dbReference type="EMBL" id="KAK9749170.1"/>
    </source>
</evidence>
<sequence length="195" mass="20687">FIIQNQCRKTIWPATLAGSDSPALSSTGFKLTHGASISLDIPSGWSGRVWARTFCSNVSGKFACKTGDCGSSTITCNGSGGVPPVSLIEFTLARPNNNQDFFDISYVDGFNLPVSVAPQGGSGSKCQPIGCHVNLNSRCPSSLALKGGRGSVIGCKKYSNFFKKRCPKAYSYAYDDGTSTFTCSGEPNYLITFCL</sequence>
<dbReference type="SMART" id="SM00205">
    <property type="entry name" value="THN"/>
    <property type="match status" value="1"/>
</dbReference>
<dbReference type="PIRSF" id="PIRSF002703">
    <property type="entry name" value="Thaumatin"/>
    <property type="match status" value="1"/>
</dbReference>
<feature type="non-terminal residue" evidence="2">
    <location>
        <position position="1"/>
    </location>
</feature>
<dbReference type="InterPro" id="IPR001938">
    <property type="entry name" value="Thaumatin"/>
</dbReference>
<proteinExistence type="predicted"/>
<feature type="disulfide bond" evidence="1">
    <location>
        <begin position="126"/>
        <end position="183"/>
    </location>
</feature>
<dbReference type="Proteomes" id="UP001443914">
    <property type="component" value="Unassembled WGS sequence"/>
</dbReference>
<evidence type="ECO:0000256" key="1">
    <source>
        <dbReference type="PIRSR" id="PIRSR002703-1"/>
    </source>
</evidence>
<dbReference type="PROSITE" id="PS51367">
    <property type="entry name" value="THAUMATIN_2"/>
    <property type="match status" value="1"/>
</dbReference>
<evidence type="ECO:0000313" key="3">
    <source>
        <dbReference type="Proteomes" id="UP001443914"/>
    </source>
</evidence>
<reference evidence="2" key="1">
    <citation type="submission" date="2024-03" db="EMBL/GenBank/DDBJ databases">
        <title>WGS assembly of Saponaria officinalis var. Norfolk2.</title>
        <authorList>
            <person name="Jenkins J."/>
            <person name="Shu S."/>
            <person name="Grimwood J."/>
            <person name="Barry K."/>
            <person name="Goodstein D."/>
            <person name="Schmutz J."/>
            <person name="Leebens-Mack J."/>
            <person name="Osbourn A."/>
        </authorList>
    </citation>
    <scope>NUCLEOTIDE SEQUENCE [LARGE SCALE GENOMIC DNA]</scope>
    <source>
        <strain evidence="2">JIC</strain>
    </source>
</reference>
<dbReference type="EMBL" id="JBDFQZ010000002">
    <property type="protein sequence ID" value="KAK9749170.1"/>
    <property type="molecule type" value="Genomic_DNA"/>
</dbReference>
<dbReference type="SUPFAM" id="SSF49870">
    <property type="entry name" value="Osmotin, thaumatin-like protein"/>
    <property type="match status" value="1"/>
</dbReference>
<keyword evidence="3" id="KW-1185">Reference proteome</keyword>
<dbReference type="InterPro" id="IPR037176">
    <property type="entry name" value="Osmotin/thaumatin-like_sf"/>
</dbReference>
<gene>
    <name evidence="2" type="ORF">RND81_02G106800</name>
</gene>
<comment type="caution">
    <text evidence="2">The sequence shown here is derived from an EMBL/GenBank/DDBJ whole genome shotgun (WGS) entry which is preliminary data.</text>
</comment>
<dbReference type="PRINTS" id="PR00347">
    <property type="entry name" value="THAUMATIN"/>
</dbReference>
<feature type="disulfide bond" evidence="1">
    <location>
        <begin position="69"/>
        <end position="76"/>
    </location>
</feature>